<gene>
    <name evidence="7" type="ORF">CASFOL_018012</name>
</gene>
<evidence type="ECO:0000256" key="2">
    <source>
        <dbReference type="ARBA" id="ARBA00022755"/>
    </source>
</evidence>
<organism evidence="7 8">
    <name type="scientific">Castilleja foliolosa</name>
    <dbReference type="NCBI Taxonomy" id="1961234"/>
    <lineage>
        <taxon>Eukaryota</taxon>
        <taxon>Viridiplantae</taxon>
        <taxon>Streptophyta</taxon>
        <taxon>Embryophyta</taxon>
        <taxon>Tracheophyta</taxon>
        <taxon>Spermatophyta</taxon>
        <taxon>Magnoliopsida</taxon>
        <taxon>eudicotyledons</taxon>
        <taxon>Gunneridae</taxon>
        <taxon>Pentapetalae</taxon>
        <taxon>asterids</taxon>
        <taxon>lamiids</taxon>
        <taxon>Lamiales</taxon>
        <taxon>Orobanchaceae</taxon>
        <taxon>Pedicularideae</taxon>
        <taxon>Castillejinae</taxon>
        <taxon>Castilleja</taxon>
    </lineage>
</organism>
<dbReference type="SUPFAM" id="SSF52335">
    <property type="entry name" value="Methylglyoxal synthase-like"/>
    <property type="match status" value="1"/>
</dbReference>
<dbReference type="AlphaFoldDB" id="A0ABD3D831"/>
<dbReference type="Gene3D" id="3.40.50.1380">
    <property type="entry name" value="Methylglyoxal synthase-like domain"/>
    <property type="match status" value="1"/>
</dbReference>
<reference evidence="8" key="1">
    <citation type="journal article" date="2024" name="IScience">
        <title>Strigolactones Initiate the Formation of Haustorium-like Structures in Castilleja.</title>
        <authorList>
            <person name="Buerger M."/>
            <person name="Peterson D."/>
            <person name="Chory J."/>
        </authorList>
    </citation>
    <scope>NUCLEOTIDE SEQUENCE [LARGE SCALE GENOMIC DNA]</scope>
</reference>
<dbReference type="InterPro" id="IPR002695">
    <property type="entry name" value="PurH-like"/>
</dbReference>
<dbReference type="SMART" id="SM00851">
    <property type="entry name" value="MGS"/>
    <property type="match status" value="1"/>
</dbReference>
<accession>A0ABD3D831</accession>
<protein>
    <recommendedName>
        <fullName evidence="6">MGS-like domain-containing protein</fullName>
    </recommendedName>
</protein>
<feature type="compositionally biased region" description="Basic and acidic residues" evidence="5">
    <location>
        <begin position="1"/>
        <end position="14"/>
    </location>
</feature>
<evidence type="ECO:0000256" key="4">
    <source>
        <dbReference type="ARBA" id="ARBA00023268"/>
    </source>
</evidence>
<dbReference type="PROSITE" id="PS51855">
    <property type="entry name" value="MGS"/>
    <property type="match status" value="1"/>
</dbReference>
<dbReference type="CDD" id="cd01421">
    <property type="entry name" value="IMPCH"/>
    <property type="match status" value="1"/>
</dbReference>
<dbReference type="InterPro" id="IPR011607">
    <property type="entry name" value="MGS-like_dom"/>
</dbReference>
<sequence length="173" mass="18689">MAETHSTSKQDSKSSHSGKRQALISLSDKNDLTLLGNGLQELGSGGTASSLEKCGLSVTKVEELTHFPEMLDGRVTRVKTLHPNIHGGILARRDQAHHIEALENHGIGTFDVVVVNLYPFYDTVSSSAGVSFEDGVEKIDIGGSYMIRAAAKNHKDVLVVVDSNDYPALLEYL</sequence>
<dbReference type="Proteomes" id="UP001632038">
    <property type="component" value="Unassembled WGS sequence"/>
</dbReference>
<dbReference type="EMBL" id="JAVIJP010000020">
    <property type="protein sequence ID" value="KAL3638142.1"/>
    <property type="molecule type" value="Genomic_DNA"/>
</dbReference>
<evidence type="ECO:0000256" key="3">
    <source>
        <dbReference type="ARBA" id="ARBA00022801"/>
    </source>
</evidence>
<evidence type="ECO:0000313" key="7">
    <source>
        <dbReference type="EMBL" id="KAL3638142.1"/>
    </source>
</evidence>
<evidence type="ECO:0000256" key="5">
    <source>
        <dbReference type="SAM" id="MobiDB-lite"/>
    </source>
</evidence>
<keyword evidence="4" id="KW-0511">Multifunctional enzyme</keyword>
<keyword evidence="3" id="KW-0378">Hydrolase</keyword>
<evidence type="ECO:0000259" key="6">
    <source>
        <dbReference type="PROSITE" id="PS51855"/>
    </source>
</evidence>
<proteinExistence type="predicted"/>
<feature type="domain" description="MGS-like" evidence="6">
    <location>
        <begin position="12"/>
        <end position="161"/>
    </location>
</feature>
<dbReference type="PANTHER" id="PTHR11692">
    <property type="entry name" value="BIFUNCTIONAL PURINE BIOSYNTHESIS PROTEIN PURH"/>
    <property type="match status" value="1"/>
</dbReference>
<keyword evidence="2" id="KW-0658">Purine biosynthesis</keyword>
<dbReference type="GO" id="GO:0016787">
    <property type="term" value="F:hydrolase activity"/>
    <property type="evidence" value="ECO:0007669"/>
    <property type="project" value="UniProtKB-KW"/>
</dbReference>
<comment type="caution">
    <text evidence="7">The sequence shown here is derived from an EMBL/GenBank/DDBJ whole genome shotgun (WGS) entry which is preliminary data.</text>
</comment>
<dbReference type="GO" id="GO:0016740">
    <property type="term" value="F:transferase activity"/>
    <property type="evidence" value="ECO:0007669"/>
    <property type="project" value="UniProtKB-KW"/>
</dbReference>
<evidence type="ECO:0000313" key="8">
    <source>
        <dbReference type="Proteomes" id="UP001632038"/>
    </source>
</evidence>
<keyword evidence="1" id="KW-0808">Transferase</keyword>
<feature type="region of interest" description="Disordered" evidence="5">
    <location>
        <begin position="1"/>
        <end position="21"/>
    </location>
</feature>
<name>A0ABD3D831_9LAMI</name>
<keyword evidence="8" id="KW-1185">Reference proteome</keyword>
<dbReference type="Pfam" id="PF02142">
    <property type="entry name" value="MGS"/>
    <property type="match status" value="1"/>
</dbReference>
<dbReference type="InterPro" id="IPR036914">
    <property type="entry name" value="MGS-like_dom_sf"/>
</dbReference>
<dbReference type="GO" id="GO:0006164">
    <property type="term" value="P:purine nucleotide biosynthetic process"/>
    <property type="evidence" value="ECO:0007669"/>
    <property type="project" value="UniProtKB-KW"/>
</dbReference>
<dbReference type="PANTHER" id="PTHR11692:SF0">
    <property type="entry name" value="BIFUNCTIONAL PURINE BIOSYNTHESIS PROTEIN ATIC"/>
    <property type="match status" value="1"/>
</dbReference>
<evidence type="ECO:0000256" key="1">
    <source>
        <dbReference type="ARBA" id="ARBA00022679"/>
    </source>
</evidence>
<dbReference type="FunFam" id="3.40.50.1380:FF:000001">
    <property type="entry name" value="Bifunctional purine biosynthesis protein PurH"/>
    <property type="match status" value="1"/>
</dbReference>